<gene>
    <name evidence="2" type="ORF">HLA91_00220</name>
</gene>
<dbReference type="RefSeq" id="WP_170273051.1">
    <property type="nucleotide sequence ID" value="NZ_BAAAKH010000002.1"/>
</dbReference>
<dbReference type="EMBL" id="JABEMC010000001">
    <property type="protein sequence ID" value="NNG77807.1"/>
    <property type="molecule type" value="Genomic_DNA"/>
</dbReference>
<feature type="domain" description="Bro-N" evidence="1">
    <location>
        <begin position="1"/>
        <end position="106"/>
    </location>
</feature>
<sequence length="268" mass="30721">MKNLRIFDYQDTPVRTVELDGEPWFVLADLCRVLGLTRGAAQVSERLDDGVRQPYPIQDSMGRTQQATIVSEAGMYEVVIRSDKPEAVEFRRWITAEVLPAIRKTGRYQADQLAAPELVSRADLARMVLEAEEEKKVLEAAIESQAPIVAYHERFVAESDDIVTVDNFAGQYNTTGPRVRELLHEKRIAVRRCIGRRWSKTKQRMVDDFEWRPRAGVPSAEWFELRPQHNAPRLHNGQVRQTMYVRQFYAADLAARIGLQQPTLEAQS</sequence>
<accession>A0A849AMH9</accession>
<dbReference type="PANTHER" id="PTHR36180">
    <property type="entry name" value="DNA-BINDING PROTEIN-RELATED-RELATED"/>
    <property type="match status" value="1"/>
</dbReference>
<evidence type="ECO:0000259" key="1">
    <source>
        <dbReference type="PROSITE" id="PS51750"/>
    </source>
</evidence>
<organism evidence="2 3">
    <name type="scientific">Brevibacterium luteolum</name>
    <dbReference type="NCBI Taxonomy" id="199591"/>
    <lineage>
        <taxon>Bacteria</taxon>
        <taxon>Bacillati</taxon>
        <taxon>Actinomycetota</taxon>
        <taxon>Actinomycetes</taxon>
        <taxon>Micrococcales</taxon>
        <taxon>Brevibacteriaceae</taxon>
        <taxon>Brevibacterium</taxon>
    </lineage>
</organism>
<protein>
    <recommendedName>
        <fullName evidence="1">Bro-N domain-containing protein</fullName>
    </recommendedName>
</protein>
<dbReference type="AlphaFoldDB" id="A0A849AMH9"/>
<dbReference type="InterPro" id="IPR005039">
    <property type="entry name" value="Ant_C"/>
</dbReference>
<dbReference type="Pfam" id="PF03374">
    <property type="entry name" value="ANT"/>
    <property type="match status" value="1"/>
</dbReference>
<dbReference type="SMART" id="SM01040">
    <property type="entry name" value="Bro-N"/>
    <property type="match status" value="1"/>
</dbReference>
<name>A0A849AMH9_9MICO</name>
<proteinExistence type="predicted"/>
<dbReference type="InterPro" id="IPR003497">
    <property type="entry name" value="BRO_N_domain"/>
</dbReference>
<dbReference type="PROSITE" id="PS51750">
    <property type="entry name" value="BRO_N"/>
    <property type="match status" value="1"/>
</dbReference>
<dbReference type="Pfam" id="PF02498">
    <property type="entry name" value="Bro-N"/>
    <property type="match status" value="1"/>
</dbReference>
<dbReference type="GO" id="GO:0003677">
    <property type="term" value="F:DNA binding"/>
    <property type="evidence" value="ECO:0007669"/>
    <property type="project" value="InterPro"/>
</dbReference>
<evidence type="ECO:0000313" key="3">
    <source>
        <dbReference type="Proteomes" id="UP000549517"/>
    </source>
</evidence>
<dbReference type="Proteomes" id="UP000549517">
    <property type="component" value="Unassembled WGS sequence"/>
</dbReference>
<evidence type="ECO:0000313" key="2">
    <source>
        <dbReference type="EMBL" id="NNG77807.1"/>
    </source>
</evidence>
<dbReference type="PANTHER" id="PTHR36180:SF2">
    <property type="entry name" value="BRO FAMILY PROTEIN"/>
    <property type="match status" value="1"/>
</dbReference>
<comment type="caution">
    <text evidence="2">The sequence shown here is derived from an EMBL/GenBank/DDBJ whole genome shotgun (WGS) entry which is preliminary data.</text>
</comment>
<reference evidence="2 3" key="1">
    <citation type="submission" date="2020-05" db="EMBL/GenBank/DDBJ databases">
        <title>MicrobeNet Type strains.</title>
        <authorList>
            <person name="Nicholson A.C."/>
        </authorList>
    </citation>
    <scope>NUCLEOTIDE SEQUENCE [LARGE SCALE GENOMIC DNA]</scope>
    <source>
        <strain evidence="2 3">CCUG 46604</strain>
    </source>
</reference>